<feature type="transmembrane region" description="Helical" evidence="5">
    <location>
        <begin position="50"/>
        <end position="77"/>
    </location>
</feature>
<proteinExistence type="predicted"/>
<feature type="transmembrane region" description="Helical" evidence="5">
    <location>
        <begin position="130"/>
        <end position="146"/>
    </location>
</feature>
<keyword evidence="3 5" id="KW-1133">Transmembrane helix</keyword>
<gene>
    <name evidence="7" type="ORF">MSPICULIGERA_LOCUS17521</name>
</gene>
<dbReference type="Gene3D" id="1.20.1070.10">
    <property type="entry name" value="Rhodopsin 7-helix transmembrane proteins"/>
    <property type="match status" value="1"/>
</dbReference>
<evidence type="ECO:0000259" key="6">
    <source>
        <dbReference type="PROSITE" id="PS50262"/>
    </source>
</evidence>
<feature type="transmembrane region" description="Helical" evidence="5">
    <location>
        <begin position="267"/>
        <end position="290"/>
    </location>
</feature>
<dbReference type="InterPro" id="IPR017452">
    <property type="entry name" value="GPCR_Rhodpsn_7TM"/>
</dbReference>
<sequence>MVEEALVAGVEYRIVCGISYCILSLIGLFAHSIVIFLFVQRRRILMRNAFYTLALHMTFCDVVSLIVQLVVAVPLTLTARNVYADLGIPLIYNMTNFIDTVIFNSLMVLTFWMAVNRLTVFWSYTINDALFGRRAIICLIAITYLYCLTDTTTRQFFGCIKNFSTDGFYFFHKCIPGVGQTILDFNGFQNIALPIGMFSIYFGLFLYLRAYLRIVHGNSVEHSNFGKRHAEFSLLIQGSIICAFLELQTLSFMLFSKIPVSGMGTFYLTFLQNIISIMNNCVSPVIYFTCNQDMRAYARESWRQFRGENTDLALPVATRMSQRHSRVSIMIN</sequence>
<dbReference type="InterPro" id="IPR019430">
    <property type="entry name" value="7TM_GPCR_serpentine_rcpt_Srx"/>
</dbReference>
<feature type="transmembrane region" description="Helical" evidence="5">
    <location>
        <begin position="232"/>
        <end position="255"/>
    </location>
</feature>
<evidence type="ECO:0000313" key="8">
    <source>
        <dbReference type="Proteomes" id="UP001177023"/>
    </source>
</evidence>
<evidence type="ECO:0000256" key="3">
    <source>
        <dbReference type="ARBA" id="ARBA00022989"/>
    </source>
</evidence>
<dbReference type="PROSITE" id="PS50262">
    <property type="entry name" value="G_PROTEIN_RECEP_F1_2"/>
    <property type="match status" value="1"/>
</dbReference>
<evidence type="ECO:0000256" key="5">
    <source>
        <dbReference type="SAM" id="Phobius"/>
    </source>
</evidence>
<dbReference type="PANTHER" id="PTHR22718">
    <property type="entry name" value="SERPENTINE RECEPTOR, CLASS X"/>
    <property type="match status" value="1"/>
</dbReference>
<keyword evidence="8" id="KW-1185">Reference proteome</keyword>
<dbReference type="Pfam" id="PF10328">
    <property type="entry name" value="7TM_GPCR_Srx"/>
    <property type="match status" value="1"/>
</dbReference>
<comment type="caution">
    <text evidence="7">The sequence shown here is derived from an EMBL/GenBank/DDBJ whole genome shotgun (WGS) entry which is preliminary data.</text>
</comment>
<dbReference type="GO" id="GO:0016020">
    <property type="term" value="C:membrane"/>
    <property type="evidence" value="ECO:0007669"/>
    <property type="project" value="UniProtKB-SubCell"/>
</dbReference>
<keyword evidence="2 5" id="KW-0812">Transmembrane</keyword>
<dbReference type="SUPFAM" id="SSF81321">
    <property type="entry name" value="Family A G protein-coupled receptor-like"/>
    <property type="match status" value="1"/>
</dbReference>
<evidence type="ECO:0000313" key="7">
    <source>
        <dbReference type="EMBL" id="CAJ0579298.1"/>
    </source>
</evidence>
<evidence type="ECO:0000256" key="2">
    <source>
        <dbReference type="ARBA" id="ARBA00022692"/>
    </source>
</evidence>
<organism evidence="7 8">
    <name type="scientific">Mesorhabditis spiculigera</name>
    <dbReference type="NCBI Taxonomy" id="96644"/>
    <lineage>
        <taxon>Eukaryota</taxon>
        <taxon>Metazoa</taxon>
        <taxon>Ecdysozoa</taxon>
        <taxon>Nematoda</taxon>
        <taxon>Chromadorea</taxon>
        <taxon>Rhabditida</taxon>
        <taxon>Rhabditina</taxon>
        <taxon>Rhabditomorpha</taxon>
        <taxon>Rhabditoidea</taxon>
        <taxon>Rhabditidae</taxon>
        <taxon>Mesorhabditinae</taxon>
        <taxon>Mesorhabditis</taxon>
    </lineage>
</organism>
<dbReference type="AlphaFoldDB" id="A0AA36D1H8"/>
<keyword evidence="4 5" id="KW-0472">Membrane</keyword>
<feature type="domain" description="G-protein coupled receptors family 1 profile" evidence="6">
    <location>
        <begin position="30"/>
        <end position="287"/>
    </location>
</feature>
<dbReference type="PANTHER" id="PTHR22718:SF25">
    <property type="entry name" value="G-PROTEIN COUPLED RECEPTORS FAMILY 1 PROFILE DOMAIN-CONTAINING PROTEIN"/>
    <property type="match status" value="1"/>
</dbReference>
<protein>
    <recommendedName>
        <fullName evidence="6">G-protein coupled receptors family 1 profile domain-containing protein</fullName>
    </recommendedName>
</protein>
<feature type="transmembrane region" description="Helical" evidence="5">
    <location>
        <begin position="191"/>
        <end position="212"/>
    </location>
</feature>
<evidence type="ECO:0000256" key="1">
    <source>
        <dbReference type="ARBA" id="ARBA00004370"/>
    </source>
</evidence>
<feature type="transmembrane region" description="Helical" evidence="5">
    <location>
        <begin position="97"/>
        <end position="118"/>
    </location>
</feature>
<evidence type="ECO:0000256" key="4">
    <source>
        <dbReference type="ARBA" id="ARBA00023136"/>
    </source>
</evidence>
<feature type="transmembrane region" description="Helical" evidence="5">
    <location>
        <begin position="12"/>
        <end position="38"/>
    </location>
</feature>
<name>A0AA36D1H8_9BILA</name>
<feature type="non-terminal residue" evidence="7">
    <location>
        <position position="1"/>
    </location>
</feature>
<reference evidence="7" key="1">
    <citation type="submission" date="2023-06" db="EMBL/GenBank/DDBJ databases">
        <authorList>
            <person name="Delattre M."/>
        </authorList>
    </citation>
    <scope>NUCLEOTIDE SEQUENCE</scope>
    <source>
        <strain evidence="7">AF72</strain>
    </source>
</reference>
<accession>A0AA36D1H8</accession>
<comment type="subcellular location">
    <subcellularLocation>
        <location evidence="1">Membrane</location>
    </subcellularLocation>
</comment>
<dbReference type="EMBL" id="CATQJA010002656">
    <property type="protein sequence ID" value="CAJ0579298.1"/>
    <property type="molecule type" value="Genomic_DNA"/>
</dbReference>
<dbReference type="Proteomes" id="UP001177023">
    <property type="component" value="Unassembled WGS sequence"/>
</dbReference>